<keyword evidence="1" id="KW-0614">Plasmid</keyword>
<evidence type="ECO:0000313" key="1">
    <source>
        <dbReference type="EMBL" id="ABO59829.1"/>
    </source>
</evidence>
<accession>A4JU76</accession>
<dbReference type="HOGENOM" id="CLU_2367410_0_0_4"/>
<dbReference type="EMBL" id="CP000617">
    <property type="protein sequence ID" value="ABO59829.1"/>
    <property type="molecule type" value="Genomic_DNA"/>
</dbReference>
<name>A4JU76_BURVG</name>
<sequence length="95" mass="10707">MAELILTAEERAAATWFELPDEVVGILTKYSAARMFEVCSQRDKVWQFSMYLMMIQYAVSCGIESVEHTVADLTLGDEALGSWRVRIERVPGGCE</sequence>
<dbReference type="KEGG" id="bvi:Bcep1808_6942"/>
<evidence type="ECO:0000313" key="2">
    <source>
        <dbReference type="Proteomes" id="UP000002287"/>
    </source>
</evidence>
<gene>
    <name evidence="1" type="ordered locus">Bcep1808_6942</name>
</gene>
<organism evidence="1 2">
    <name type="scientific">Burkholderia vietnamiensis (strain G4 / LMG 22486)</name>
    <name type="common">Burkholderia cepacia (strain R1808)</name>
    <dbReference type="NCBI Taxonomy" id="269482"/>
    <lineage>
        <taxon>Bacteria</taxon>
        <taxon>Pseudomonadati</taxon>
        <taxon>Pseudomonadota</taxon>
        <taxon>Betaproteobacteria</taxon>
        <taxon>Burkholderiales</taxon>
        <taxon>Burkholderiaceae</taxon>
        <taxon>Burkholderia</taxon>
        <taxon>Burkholderia cepacia complex</taxon>
    </lineage>
</organism>
<proteinExistence type="predicted"/>
<dbReference type="Proteomes" id="UP000002287">
    <property type="component" value="Plasmid pBVIE01"/>
</dbReference>
<dbReference type="AlphaFoldDB" id="A4JU76"/>
<reference evidence="1 2" key="1">
    <citation type="submission" date="2007-03" db="EMBL/GenBank/DDBJ databases">
        <title>Complete sequence of plasmid pBVIE01 of Burkholderia vietnamiensis G4.</title>
        <authorList>
            <consortium name="US DOE Joint Genome Institute"/>
            <person name="Copeland A."/>
            <person name="Lucas S."/>
            <person name="Lapidus A."/>
            <person name="Barry K."/>
            <person name="Detter J.C."/>
            <person name="Glavina del Rio T."/>
            <person name="Hammon N."/>
            <person name="Israni S."/>
            <person name="Dalin E."/>
            <person name="Tice H."/>
            <person name="Pitluck S."/>
            <person name="Chain P."/>
            <person name="Malfatti S."/>
            <person name="Shin M."/>
            <person name="Vergez L."/>
            <person name="Schmutz J."/>
            <person name="Larimer F."/>
            <person name="Land M."/>
            <person name="Hauser L."/>
            <person name="Kyrpides N."/>
            <person name="Tiedje J."/>
            <person name="Richardson P."/>
        </authorList>
    </citation>
    <scope>NUCLEOTIDE SEQUENCE [LARGE SCALE GENOMIC DNA]</scope>
    <source>
        <strain evidence="2">G4 / LMG 22486</strain>
        <plasmid evidence="1 2">pBVIE01</plasmid>
    </source>
</reference>
<geneLocation type="plasmid" evidence="1 2">
    <name>pBVIE01</name>
</geneLocation>
<protein>
    <submittedName>
        <fullName evidence="1">Uncharacterized protein</fullName>
    </submittedName>
</protein>